<evidence type="ECO:0000313" key="2">
    <source>
        <dbReference type="EMBL" id="MBU4632395.1"/>
    </source>
</evidence>
<accession>A0AAJ0ZH34</accession>
<gene>
    <name evidence="2" type="ORF">I8747_06155</name>
</gene>
<dbReference type="Proteomes" id="UP000787568">
    <property type="component" value="Unassembled WGS sequence"/>
</dbReference>
<feature type="chain" id="PRO_5042588128" description="Lipoprotein" evidence="1">
    <location>
        <begin position="37"/>
        <end position="91"/>
    </location>
</feature>
<organism evidence="2 3">
    <name type="scientific">Pseudomonas chlororaphis subsp. aurantiaca</name>
    <dbReference type="NCBI Taxonomy" id="86192"/>
    <lineage>
        <taxon>Bacteria</taxon>
        <taxon>Pseudomonadati</taxon>
        <taxon>Pseudomonadota</taxon>
        <taxon>Gammaproteobacteria</taxon>
        <taxon>Pseudomonadales</taxon>
        <taxon>Pseudomonadaceae</taxon>
        <taxon>Pseudomonas</taxon>
    </lineage>
</organism>
<keyword evidence="1" id="KW-0732">Signal</keyword>
<proteinExistence type="predicted"/>
<dbReference type="RefSeq" id="WP_124336924.1">
    <property type="nucleotide sequence ID" value="NZ_CP027717.1"/>
</dbReference>
<comment type="caution">
    <text evidence="2">The sequence shown here is derived from an EMBL/GenBank/DDBJ whole genome shotgun (WGS) entry which is preliminary data.</text>
</comment>
<dbReference type="EMBL" id="JAEEFW010000002">
    <property type="protein sequence ID" value="MBU4632395.1"/>
    <property type="molecule type" value="Genomic_DNA"/>
</dbReference>
<name>A0AAJ0ZH34_9PSED</name>
<sequence>MELSLLSSPLRTAAAQRKLPLIIASLLVLAGCQTQAVIPAQPPATDDIQQQKMNSFARQFSGVLVRNAFAANAVPRDAGRAVRARGRAGDC</sequence>
<evidence type="ECO:0000256" key="1">
    <source>
        <dbReference type="SAM" id="SignalP"/>
    </source>
</evidence>
<feature type="signal peptide" evidence="1">
    <location>
        <begin position="1"/>
        <end position="36"/>
    </location>
</feature>
<dbReference type="AlphaFoldDB" id="A0AAJ0ZH34"/>
<reference evidence="2" key="1">
    <citation type="submission" date="2020-12" db="EMBL/GenBank/DDBJ databases">
        <title>Generalized mutagenesis with transposon Tn5. A laboratory procedure for the identification of genes responsible for a bacterial phenotype and its regulation, illustrated with phenazine production in Pseudomonas chlororaphis.</title>
        <authorList>
            <person name="Muzio F."/>
            <person name="Sobrero P."/>
            <person name="Agaras B."/>
            <person name="Valverde C."/>
        </authorList>
    </citation>
    <scope>NUCLEOTIDE SEQUENCE</scope>
    <source>
        <strain evidence="2">SMMP3</strain>
    </source>
</reference>
<evidence type="ECO:0000313" key="3">
    <source>
        <dbReference type="Proteomes" id="UP000787568"/>
    </source>
</evidence>
<protein>
    <recommendedName>
        <fullName evidence="4">Lipoprotein</fullName>
    </recommendedName>
</protein>
<evidence type="ECO:0008006" key="4">
    <source>
        <dbReference type="Google" id="ProtNLM"/>
    </source>
</evidence>